<gene>
    <name evidence="2" type="ORF">KIH39_19175</name>
</gene>
<dbReference type="Pfam" id="PF20274">
    <property type="entry name" value="cREC_REC"/>
    <property type="match status" value="1"/>
</dbReference>
<evidence type="ECO:0000313" key="3">
    <source>
        <dbReference type="Proteomes" id="UP000676194"/>
    </source>
</evidence>
<reference evidence="2" key="1">
    <citation type="submission" date="2021-05" db="EMBL/GenBank/DDBJ databases">
        <title>Complete genome sequence of the cellulolytic planctomycete Telmatocola sphagniphila SP2T and characterization of the first cellulase from planctomycetes.</title>
        <authorList>
            <person name="Rakitin A.L."/>
            <person name="Beletsky A.V."/>
            <person name="Naumoff D.G."/>
            <person name="Kulichevskaya I.S."/>
            <person name="Mardanov A.V."/>
            <person name="Ravin N.V."/>
            <person name="Dedysh S.N."/>
        </authorList>
    </citation>
    <scope>NUCLEOTIDE SEQUENCE</scope>
    <source>
        <strain evidence="2">SP2T</strain>
    </source>
</reference>
<name>A0A8E6B333_9BACT</name>
<sequence>MLLMLEDNADRIIRFSTVLKGLNPQLHLHVWRDAWSMIREVESLLPLAILISLDHDLEPLRDSLEDPGTGWDVTKYLATLPPICPILVHTSNLERSSWMMGEFELAGWKHYRVPAIGDDWIEQDWRRIVRRVLQKNAPK</sequence>
<organism evidence="2 3">
    <name type="scientific">Telmatocola sphagniphila</name>
    <dbReference type="NCBI Taxonomy" id="1123043"/>
    <lineage>
        <taxon>Bacteria</taxon>
        <taxon>Pseudomonadati</taxon>
        <taxon>Planctomycetota</taxon>
        <taxon>Planctomycetia</taxon>
        <taxon>Gemmatales</taxon>
        <taxon>Gemmataceae</taxon>
    </lineage>
</organism>
<proteinExistence type="predicted"/>
<dbReference type="Proteomes" id="UP000676194">
    <property type="component" value="Chromosome"/>
</dbReference>
<evidence type="ECO:0000259" key="1">
    <source>
        <dbReference type="Pfam" id="PF20274"/>
    </source>
</evidence>
<evidence type="ECO:0000313" key="2">
    <source>
        <dbReference type="EMBL" id="QVL30957.1"/>
    </source>
</evidence>
<keyword evidence="3" id="KW-1185">Reference proteome</keyword>
<dbReference type="EMBL" id="CP074694">
    <property type="protein sequence ID" value="QVL30957.1"/>
    <property type="molecule type" value="Genomic_DNA"/>
</dbReference>
<dbReference type="InterPro" id="IPR046909">
    <property type="entry name" value="cREC_REC"/>
</dbReference>
<dbReference type="KEGG" id="tsph:KIH39_19175"/>
<protein>
    <recommendedName>
        <fullName evidence="1">Cyclic-phosphate processing Receiver domain-containing protein</fullName>
    </recommendedName>
</protein>
<dbReference type="AlphaFoldDB" id="A0A8E6B333"/>
<accession>A0A8E6B333</accession>
<feature type="domain" description="Cyclic-phosphate processing Receiver" evidence="1">
    <location>
        <begin position="32"/>
        <end position="102"/>
    </location>
</feature>